<evidence type="ECO:0000313" key="1">
    <source>
        <dbReference type="EMBL" id="VEL14094.1"/>
    </source>
</evidence>
<sequence length="139" mass="15407">MWRNLADLTLDLANRSKKVVGAGGELECVWLTDGLCVGDGMSVGEMVLELTIQELSPLSKCTHFEAGLFADLKAEFATGVFVEDLLSSETRTTLLKVDSIGRNYTLEWVSTCRDLRAFQPFLLLPSTAHNRFNNHNSIL</sequence>
<proteinExistence type="predicted"/>
<dbReference type="Proteomes" id="UP000784294">
    <property type="component" value="Unassembled WGS sequence"/>
</dbReference>
<accession>A0A3S5AE38</accession>
<evidence type="ECO:0000313" key="2">
    <source>
        <dbReference type="Proteomes" id="UP000784294"/>
    </source>
</evidence>
<protein>
    <submittedName>
        <fullName evidence="1">Uncharacterized protein</fullName>
    </submittedName>
</protein>
<name>A0A3S5AE38_9PLAT</name>
<comment type="caution">
    <text evidence="1">The sequence shown here is derived from an EMBL/GenBank/DDBJ whole genome shotgun (WGS) entry which is preliminary data.</text>
</comment>
<reference evidence="1" key="1">
    <citation type="submission" date="2018-11" db="EMBL/GenBank/DDBJ databases">
        <authorList>
            <consortium name="Pathogen Informatics"/>
        </authorList>
    </citation>
    <scope>NUCLEOTIDE SEQUENCE</scope>
</reference>
<dbReference type="EMBL" id="CAAALY010019983">
    <property type="protein sequence ID" value="VEL14094.1"/>
    <property type="molecule type" value="Genomic_DNA"/>
</dbReference>
<keyword evidence="2" id="KW-1185">Reference proteome</keyword>
<dbReference type="AlphaFoldDB" id="A0A3S5AE38"/>
<gene>
    <name evidence="1" type="ORF">PXEA_LOCUS7534</name>
</gene>
<organism evidence="1 2">
    <name type="scientific">Protopolystoma xenopodis</name>
    <dbReference type="NCBI Taxonomy" id="117903"/>
    <lineage>
        <taxon>Eukaryota</taxon>
        <taxon>Metazoa</taxon>
        <taxon>Spiralia</taxon>
        <taxon>Lophotrochozoa</taxon>
        <taxon>Platyhelminthes</taxon>
        <taxon>Monogenea</taxon>
        <taxon>Polyopisthocotylea</taxon>
        <taxon>Polystomatidea</taxon>
        <taxon>Polystomatidae</taxon>
        <taxon>Protopolystoma</taxon>
    </lineage>
</organism>